<name>A0ABT7BSK1_9CYAN</name>
<comment type="caution">
    <text evidence="5">The sequence shown here is derived from an EMBL/GenBank/DDBJ whole genome shotgun (WGS) entry which is preliminary data.</text>
</comment>
<dbReference type="EMBL" id="JAQOSQ010000002">
    <property type="protein sequence ID" value="MDJ1182155.1"/>
    <property type="molecule type" value="Genomic_DNA"/>
</dbReference>
<dbReference type="InterPro" id="IPR018536">
    <property type="entry name" value="CpcS/CpeS"/>
</dbReference>
<evidence type="ECO:0000256" key="2">
    <source>
        <dbReference type="ARBA" id="ARBA00023239"/>
    </source>
</evidence>
<keyword evidence="6" id="KW-1185">Reference proteome</keyword>
<dbReference type="Gene3D" id="2.40.128.20">
    <property type="match status" value="1"/>
</dbReference>
<dbReference type="EC" id="4.-.-.-" evidence="3"/>
<proteinExistence type="inferred from homology"/>
<dbReference type="CDD" id="cd19433">
    <property type="entry name" value="lipocalin_CpcS-CpeS"/>
    <property type="match status" value="1"/>
</dbReference>
<feature type="compositionally biased region" description="Acidic residues" evidence="4">
    <location>
        <begin position="83"/>
        <end position="93"/>
    </location>
</feature>
<organism evidence="5 6">
    <name type="scientific">Roseofilum casamattae BLCC-M143</name>
    <dbReference type="NCBI Taxonomy" id="3022442"/>
    <lineage>
        <taxon>Bacteria</taxon>
        <taxon>Bacillati</taxon>
        <taxon>Cyanobacteriota</taxon>
        <taxon>Cyanophyceae</taxon>
        <taxon>Desertifilales</taxon>
        <taxon>Desertifilaceae</taxon>
        <taxon>Roseofilum</taxon>
        <taxon>Roseofilum casamattae</taxon>
    </lineage>
</organism>
<accession>A0ABT7BSK1</accession>
<gene>
    <name evidence="3" type="primary">cpcS</name>
    <name evidence="5" type="ORF">PMH09_03025</name>
</gene>
<dbReference type="GO" id="GO:0016829">
    <property type="term" value="F:lyase activity"/>
    <property type="evidence" value="ECO:0007669"/>
    <property type="project" value="UniProtKB-KW"/>
</dbReference>
<evidence type="ECO:0000313" key="5">
    <source>
        <dbReference type="EMBL" id="MDJ1182155.1"/>
    </source>
</evidence>
<comment type="similarity">
    <text evidence="1 3">Belongs to the CpcS/CpeS biliprotein lyase family.</text>
</comment>
<evidence type="ECO:0000256" key="1">
    <source>
        <dbReference type="ARBA" id="ARBA00010681"/>
    </source>
</evidence>
<dbReference type="HAMAP" id="MF_01459">
    <property type="entry name" value="Chrphore_lyase_CpxS"/>
    <property type="match status" value="1"/>
</dbReference>
<reference evidence="5 6" key="1">
    <citation type="submission" date="2023-01" db="EMBL/GenBank/DDBJ databases">
        <title>Novel diversity within Roseofilum (Cyanobacteria; Desertifilaceae) from marine benthic mats with descriptions of four novel species.</title>
        <authorList>
            <person name="Wang Y."/>
            <person name="Berthold D.E."/>
            <person name="Hu J."/>
            <person name="Lefler F.W."/>
            <person name="Laughinghouse H.D. IV."/>
        </authorList>
    </citation>
    <scope>NUCLEOTIDE SEQUENCE [LARGE SCALE GENOMIC DNA]</scope>
    <source>
        <strain evidence="5 6">BLCC-M143</strain>
    </source>
</reference>
<dbReference type="Pfam" id="PF09367">
    <property type="entry name" value="CpeS"/>
    <property type="match status" value="1"/>
</dbReference>
<protein>
    <recommendedName>
        <fullName evidence="3">Chromophore lyase CpcS/CpeS</fullName>
        <ecNumber evidence="3">4.-.-.-</ecNumber>
    </recommendedName>
</protein>
<dbReference type="InterPro" id="IPR012674">
    <property type="entry name" value="Calycin"/>
</dbReference>
<sequence>MPICSKSYDMDLNQFVEQSIGQWRSQRSAHHLAFAQFEQVRSTIDIAALPTDDPGVLEVCTLYNIDPARVISPFQMSWQGESNWEDDWDDEGEENSKPDENLSGSCILVPVPSSENINQGQLLRDRGYAETIPAIGNYSLDNEGMFTLITPYDNAAAEERIWFGTPNLRFRASFIKTSSGQGVTTASFSSEIRSLSS</sequence>
<feature type="region of interest" description="Disordered" evidence="4">
    <location>
        <begin position="82"/>
        <end position="104"/>
    </location>
</feature>
<evidence type="ECO:0000256" key="3">
    <source>
        <dbReference type="HAMAP-Rule" id="MF_01459"/>
    </source>
</evidence>
<evidence type="ECO:0000256" key="4">
    <source>
        <dbReference type="SAM" id="MobiDB-lite"/>
    </source>
</evidence>
<comment type="function">
    <text evidence="3">Covalently attaches a chromophore to Cys residue(s) of phycobiliproteins.</text>
</comment>
<evidence type="ECO:0000313" key="6">
    <source>
        <dbReference type="Proteomes" id="UP001232992"/>
    </source>
</evidence>
<dbReference type="Proteomes" id="UP001232992">
    <property type="component" value="Unassembled WGS sequence"/>
</dbReference>
<keyword evidence="2 3" id="KW-0456">Lyase</keyword>